<protein>
    <submittedName>
        <fullName evidence="2">Uncharacterized protein</fullName>
    </submittedName>
</protein>
<dbReference type="Proteomes" id="UP000235672">
    <property type="component" value="Unassembled WGS sequence"/>
</dbReference>
<feature type="compositionally biased region" description="Polar residues" evidence="1">
    <location>
        <begin position="110"/>
        <end position="120"/>
    </location>
</feature>
<feature type="region of interest" description="Disordered" evidence="1">
    <location>
        <begin position="110"/>
        <end position="148"/>
    </location>
</feature>
<accession>A0A2J6PNP5</accession>
<proteinExistence type="predicted"/>
<evidence type="ECO:0000313" key="2">
    <source>
        <dbReference type="EMBL" id="PMD15661.1"/>
    </source>
</evidence>
<evidence type="ECO:0000313" key="3">
    <source>
        <dbReference type="Proteomes" id="UP000235672"/>
    </source>
</evidence>
<reference evidence="2 3" key="1">
    <citation type="submission" date="2016-05" db="EMBL/GenBank/DDBJ databases">
        <title>A degradative enzymes factory behind the ericoid mycorrhizal symbiosis.</title>
        <authorList>
            <consortium name="DOE Joint Genome Institute"/>
            <person name="Martino E."/>
            <person name="Morin E."/>
            <person name="Grelet G."/>
            <person name="Kuo A."/>
            <person name="Kohler A."/>
            <person name="Daghino S."/>
            <person name="Barry K."/>
            <person name="Choi C."/>
            <person name="Cichocki N."/>
            <person name="Clum A."/>
            <person name="Copeland A."/>
            <person name="Hainaut M."/>
            <person name="Haridas S."/>
            <person name="Labutti K."/>
            <person name="Lindquist E."/>
            <person name="Lipzen A."/>
            <person name="Khouja H.-R."/>
            <person name="Murat C."/>
            <person name="Ohm R."/>
            <person name="Olson A."/>
            <person name="Spatafora J."/>
            <person name="Veneault-Fourrey C."/>
            <person name="Henrissat B."/>
            <person name="Grigoriev I."/>
            <person name="Martin F."/>
            <person name="Perotto S."/>
        </authorList>
    </citation>
    <scope>NUCLEOTIDE SEQUENCE [LARGE SCALE GENOMIC DNA]</scope>
    <source>
        <strain evidence="2 3">UAMH 7357</strain>
    </source>
</reference>
<evidence type="ECO:0000256" key="1">
    <source>
        <dbReference type="SAM" id="MobiDB-lite"/>
    </source>
</evidence>
<name>A0A2J6PNP5_9HELO</name>
<dbReference type="EMBL" id="KZ613511">
    <property type="protein sequence ID" value="PMD15661.1"/>
    <property type="molecule type" value="Genomic_DNA"/>
</dbReference>
<dbReference type="AlphaFoldDB" id="A0A2J6PNP5"/>
<keyword evidence="3" id="KW-1185">Reference proteome</keyword>
<gene>
    <name evidence="2" type="ORF">NA56DRAFT_709545</name>
</gene>
<organism evidence="2 3">
    <name type="scientific">Hyaloscypha hepaticicola</name>
    <dbReference type="NCBI Taxonomy" id="2082293"/>
    <lineage>
        <taxon>Eukaryota</taxon>
        <taxon>Fungi</taxon>
        <taxon>Dikarya</taxon>
        <taxon>Ascomycota</taxon>
        <taxon>Pezizomycotina</taxon>
        <taxon>Leotiomycetes</taxon>
        <taxon>Helotiales</taxon>
        <taxon>Hyaloscyphaceae</taxon>
        <taxon>Hyaloscypha</taxon>
    </lineage>
</organism>
<sequence length="183" mass="20956">MSKRELEDCHPECAEWQLQKVKVELLGPAHGSGARLAFGKEMDKDWVSGCGEGEERDWDCKLEVRLNLNEEERMKDVRIFSEAGRATPYFSVWNDDGFILESHITRSFSHPLSQKGSNARQKFEDEGGMKAGTQTPRRTKPRPERNRENINDIAQYPLILYKMGHRTASKLGHMARTYSSQAV</sequence>